<keyword evidence="6" id="KW-1185">Reference proteome</keyword>
<gene>
    <name evidence="5" type="ORF">IQ249_23800</name>
</gene>
<comment type="similarity">
    <text evidence="1">Belongs to the D-alanine--D-alanine ligase family.</text>
</comment>
<name>A0A8J7E2R6_9CYAN</name>
<dbReference type="Pfam" id="PF07478">
    <property type="entry name" value="Dala_Dala_lig_C"/>
    <property type="match status" value="1"/>
</dbReference>
<dbReference type="PROSITE" id="PS50975">
    <property type="entry name" value="ATP_GRASP"/>
    <property type="match status" value="1"/>
</dbReference>
<accession>A0A8J7E2R6</accession>
<reference evidence="5" key="1">
    <citation type="submission" date="2020-10" db="EMBL/GenBank/DDBJ databases">
        <authorList>
            <person name="Castelo-Branco R."/>
            <person name="Eusebio N."/>
            <person name="Adriana R."/>
            <person name="Vieira A."/>
            <person name="Brugerolle De Fraissinette N."/>
            <person name="Rezende De Castro R."/>
            <person name="Schneider M.P."/>
            <person name="Vasconcelos V."/>
            <person name="Leao P.N."/>
        </authorList>
    </citation>
    <scope>NUCLEOTIDE SEQUENCE</scope>
    <source>
        <strain evidence="5">LEGE 07157</strain>
    </source>
</reference>
<evidence type="ECO:0000313" key="6">
    <source>
        <dbReference type="Proteomes" id="UP000654482"/>
    </source>
</evidence>
<dbReference type="PANTHER" id="PTHR23132:SF23">
    <property type="entry name" value="D-ALANINE--D-ALANINE LIGASE B"/>
    <property type="match status" value="1"/>
</dbReference>
<dbReference type="Gene3D" id="3.30.1490.20">
    <property type="entry name" value="ATP-grasp fold, A domain"/>
    <property type="match status" value="1"/>
</dbReference>
<dbReference type="InterPro" id="IPR013815">
    <property type="entry name" value="ATP_grasp_subdomain_1"/>
</dbReference>
<dbReference type="Gene3D" id="3.30.470.20">
    <property type="entry name" value="ATP-grasp fold, B domain"/>
    <property type="match status" value="1"/>
</dbReference>
<evidence type="ECO:0000256" key="2">
    <source>
        <dbReference type="ARBA" id="ARBA00022598"/>
    </source>
</evidence>
<sequence>MKIRLVYNLRSKYPGKKDDDPPDVDADWDIPETIFYLKKSLEKVGFDVIDICCDRDIATKLADSNSLVFNICEMIGGAYREAIVPSLCEILNIPYVFSAPDVMVKTLDKNICNLLVQQLKQNVPDWLYVKSQEDTEHFAFLNNYPYIVKPAFEGSGMGISNESVLSNHKDLVERVNYVMSAYKQPVLVQQYINGLELTVGVLGEGKKIEVLAPVEINLPSSKVYGYEQKENSNTQAIYSQSSDESINMEIKTASKIIYQSLGCRDAARIDFRFDTAKKKLYFLEINPLPHLHPDIGDFCRSAYGVGYSYNQLIEKICNYAVRRSALNN</sequence>
<dbReference type="Proteomes" id="UP000654482">
    <property type="component" value="Unassembled WGS sequence"/>
</dbReference>
<dbReference type="GO" id="GO:0005524">
    <property type="term" value="F:ATP binding"/>
    <property type="evidence" value="ECO:0007669"/>
    <property type="project" value="UniProtKB-UniRule"/>
</dbReference>
<dbReference type="InterPro" id="IPR011095">
    <property type="entry name" value="Dala_Dala_lig_C"/>
</dbReference>
<dbReference type="InterPro" id="IPR011761">
    <property type="entry name" value="ATP-grasp"/>
</dbReference>
<organism evidence="5 6">
    <name type="scientific">Lusitaniella coriacea LEGE 07157</name>
    <dbReference type="NCBI Taxonomy" id="945747"/>
    <lineage>
        <taxon>Bacteria</taxon>
        <taxon>Bacillati</taxon>
        <taxon>Cyanobacteriota</taxon>
        <taxon>Cyanophyceae</taxon>
        <taxon>Spirulinales</taxon>
        <taxon>Lusitaniellaceae</taxon>
        <taxon>Lusitaniella</taxon>
    </lineage>
</organism>
<protein>
    <submittedName>
        <fullName evidence="5">ATP-grasp domain-containing protein</fullName>
    </submittedName>
</protein>
<dbReference type="GO" id="GO:0046872">
    <property type="term" value="F:metal ion binding"/>
    <property type="evidence" value="ECO:0007669"/>
    <property type="project" value="InterPro"/>
</dbReference>
<dbReference type="AlphaFoldDB" id="A0A8J7E2R6"/>
<dbReference type="GO" id="GO:0008716">
    <property type="term" value="F:D-alanine-D-alanine ligase activity"/>
    <property type="evidence" value="ECO:0007669"/>
    <property type="project" value="InterPro"/>
</dbReference>
<dbReference type="PANTHER" id="PTHR23132">
    <property type="entry name" value="D-ALANINE--D-ALANINE LIGASE"/>
    <property type="match status" value="1"/>
</dbReference>
<evidence type="ECO:0000256" key="3">
    <source>
        <dbReference type="PROSITE-ProRule" id="PRU00409"/>
    </source>
</evidence>
<proteinExistence type="inferred from homology"/>
<dbReference type="SUPFAM" id="SSF56059">
    <property type="entry name" value="Glutathione synthetase ATP-binding domain-like"/>
    <property type="match status" value="1"/>
</dbReference>
<evidence type="ECO:0000256" key="1">
    <source>
        <dbReference type="ARBA" id="ARBA00010871"/>
    </source>
</evidence>
<evidence type="ECO:0000259" key="4">
    <source>
        <dbReference type="PROSITE" id="PS50975"/>
    </source>
</evidence>
<dbReference type="RefSeq" id="WP_194032012.1">
    <property type="nucleotide sequence ID" value="NZ_JADEWZ010000068.1"/>
</dbReference>
<keyword evidence="3" id="KW-0067">ATP-binding</keyword>
<comment type="caution">
    <text evidence="5">The sequence shown here is derived from an EMBL/GenBank/DDBJ whole genome shotgun (WGS) entry which is preliminary data.</text>
</comment>
<evidence type="ECO:0000313" key="5">
    <source>
        <dbReference type="EMBL" id="MBE9118917.1"/>
    </source>
</evidence>
<keyword evidence="3" id="KW-0547">Nucleotide-binding</keyword>
<dbReference type="EMBL" id="JADEWZ010000068">
    <property type="protein sequence ID" value="MBE9118917.1"/>
    <property type="molecule type" value="Genomic_DNA"/>
</dbReference>
<keyword evidence="2" id="KW-0436">Ligase</keyword>
<feature type="domain" description="ATP-grasp" evidence="4">
    <location>
        <begin position="113"/>
        <end position="318"/>
    </location>
</feature>